<dbReference type="InterPro" id="IPR001046">
    <property type="entry name" value="NRAMP_fam"/>
</dbReference>
<reference evidence="7 8" key="1">
    <citation type="submission" date="2018-03" db="EMBL/GenBank/DDBJ databases">
        <title>Aerobic endospore-forming bacteria genome sequencing and assembly.</title>
        <authorList>
            <person name="Cavalcante D.A."/>
            <person name="Driks A."/>
            <person name="Putonti C."/>
            <person name="De-Souza M.T."/>
        </authorList>
    </citation>
    <scope>NUCLEOTIDE SEQUENCE [LARGE SCALE GENOMIC DNA]</scope>
    <source>
        <strain evidence="7 8">SDF0028</strain>
    </source>
</reference>
<name>A0ABY3AWJ5_PAEPP</name>
<feature type="transmembrane region" description="Helical" evidence="6">
    <location>
        <begin position="61"/>
        <end position="83"/>
    </location>
</feature>
<dbReference type="Proteomes" id="UP000316208">
    <property type="component" value="Unassembled WGS sequence"/>
</dbReference>
<evidence type="ECO:0000256" key="2">
    <source>
        <dbReference type="ARBA" id="ARBA00022448"/>
    </source>
</evidence>
<evidence type="ECO:0000256" key="1">
    <source>
        <dbReference type="ARBA" id="ARBA00004141"/>
    </source>
</evidence>
<keyword evidence="4 6" id="KW-1133">Transmembrane helix</keyword>
<dbReference type="RefSeq" id="WP_142543166.1">
    <property type="nucleotide sequence ID" value="NZ_SADY01000001.1"/>
</dbReference>
<dbReference type="Pfam" id="PF01566">
    <property type="entry name" value="Nramp"/>
    <property type="match status" value="1"/>
</dbReference>
<feature type="transmembrane region" description="Helical" evidence="6">
    <location>
        <begin position="351"/>
        <end position="368"/>
    </location>
</feature>
<feature type="transmembrane region" description="Helical" evidence="6">
    <location>
        <begin position="139"/>
        <end position="165"/>
    </location>
</feature>
<feature type="transmembrane region" description="Helical" evidence="6">
    <location>
        <begin position="112"/>
        <end position="133"/>
    </location>
</feature>
<feature type="transmembrane region" description="Helical" evidence="6">
    <location>
        <begin position="411"/>
        <end position="433"/>
    </location>
</feature>
<feature type="transmembrane region" description="Helical" evidence="6">
    <location>
        <begin position="374"/>
        <end position="399"/>
    </location>
</feature>
<evidence type="ECO:0000256" key="5">
    <source>
        <dbReference type="ARBA" id="ARBA00023136"/>
    </source>
</evidence>
<keyword evidence="3 6" id="KW-0812">Transmembrane</keyword>
<gene>
    <name evidence="7" type="ORF">C7Y44_05655</name>
</gene>
<feature type="transmembrane region" description="Helical" evidence="6">
    <location>
        <begin position="214"/>
        <end position="235"/>
    </location>
</feature>
<feature type="transmembrane region" description="Helical" evidence="6">
    <location>
        <begin position="172"/>
        <end position="194"/>
    </location>
</feature>
<protein>
    <submittedName>
        <fullName evidence="7">Divalent metal cation transporter</fullName>
    </submittedName>
</protein>
<proteinExistence type="predicted"/>
<accession>A0ABY3AWJ5</accession>
<organism evidence="7 8">
    <name type="scientific">Paenibacillus popilliae</name>
    <name type="common">Bacillus popilliae</name>
    <dbReference type="NCBI Taxonomy" id="78057"/>
    <lineage>
        <taxon>Bacteria</taxon>
        <taxon>Bacillati</taxon>
        <taxon>Bacillota</taxon>
        <taxon>Bacilli</taxon>
        <taxon>Bacillales</taxon>
        <taxon>Paenibacillaceae</taxon>
        <taxon>Paenibacillus</taxon>
    </lineage>
</organism>
<comment type="caution">
    <text evidence="7">The sequence shown here is derived from an EMBL/GenBank/DDBJ whole genome shotgun (WGS) entry which is preliminary data.</text>
</comment>
<evidence type="ECO:0000256" key="6">
    <source>
        <dbReference type="SAM" id="Phobius"/>
    </source>
</evidence>
<keyword evidence="5 6" id="KW-0472">Membrane</keyword>
<feature type="transmembrane region" description="Helical" evidence="6">
    <location>
        <begin position="33"/>
        <end position="49"/>
    </location>
</feature>
<dbReference type="PANTHER" id="PTHR11706">
    <property type="entry name" value="SOLUTE CARRIER PROTEIN FAMILY 11 MEMBER"/>
    <property type="match status" value="1"/>
</dbReference>
<feature type="transmembrane region" description="Helical" evidence="6">
    <location>
        <begin position="256"/>
        <end position="277"/>
    </location>
</feature>
<feature type="transmembrane region" description="Helical" evidence="6">
    <location>
        <begin position="306"/>
        <end position="330"/>
    </location>
</feature>
<dbReference type="EMBL" id="SADY01000001">
    <property type="protein sequence ID" value="TQR47111.1"/>
    <property type="molecule type" value="Genomic_DNA"/>
</dbReference>
<sequence length="438" mass="48558">MQEQEQNAESAETGLSTFQHLISKRKKGFRRHALLFWALMGPGLLTMIGDNDAGGVLEYVITGAHFGIGLFIPLVACLALITFTVQELTLRMCAVTQKGFTKLIFEHFGRGWGFYHIFSLFFENLFTLMTEFIGMTAGLVLLGIPLWLSTLLSLLLVISVAIFTGYWTKERLALFVGALNLVFVVVTFITRPSISDIGRAFSSWNVPELLQGSLIWYIVATIGNAVAPWMIFFQGSAIIDKGITAKDLRLARIDTIIGSVCQVFIAICCIVIGASLFGQAEILNEDNPSTIIMALHDLFGPWASSLFGFGLFNAGFLAAITISLSSSWTFAEAFNWKHSLNNKIKEAPKFYLVYIGSLVLAALLILIPDLPFNFIAVLTQAIGGMLMVPVLIFIMILTNNKKYMGEYKNSLFTNIWGWVVVGVLASLIVMLFYETFWI</sequence>
<evidence type="ECO:0000256" key="4">
    <source>
        <dbReference type="ARBA" id="ARBA00022989"/>
    </source>
</evidence>
<evidence type="ECO:0000313" key="8">
    <source>
        <dbReference type="Proteomes" id="UP000316208"/>
    </source>
</evidence>
<evidence type="ECO:0000313" key="7">
    <source>
        <dbReference type="EMBL" id="TQR47111.1"/>
    </source>
</evidence>
<evidence type="ECO:0000256" key="3">
    <source>
        <dbReference type="ARBA" id="ARBA00022692"/>
    </source>
</evidence>
<comment type="subcellular location">
    <subcellularLocation>
        <location evidence="1">Membrane</location>
        <topology evidence="1">Multi-pass membrane protein</topology>
    </subcellularLocation>
</comment>
<keyword evidence="8" id="KW-1185">Reference proteome</keyword>
<keyword evidence="2" id="KW-0813">Transport</keyword>
<dbReference type="PANTHER" id="PTHR11706:SF33">
    <property type="entry name" value="NATURAL RESISTANCE-ASSOCIATED MACROPHAGE PROTEIN 2"/>
    <property type="match status" value="1"/>
</dbReference>